<dbReference type="InterPro" id="IPR020841">
    <property type="entry name" value="PKS_Beta-ketoAc_synthase_dom"/>
</dbReference>
<accession>A0A4Y7PPJ1</accession>
<sequence>MLVVVFDGQGSVPAVPNDDCLSPLAITFLHEARNTLTRLQALAPDDEHVLSHLKDMLSASIPTSDPRLLLNPIIAIPNLYVLQVLRYMIAIENDENLLVDPDVLGIVGYSSGILPALLVATSESRSELLSNALQLLTAAFWLGYHCQIYRQNGLSDIPAYDPDVEEPWSIVLFDHSQEEATELVDGFNHNSRGQTLYITAVTDTSSVSVSGLPSALQSFRSGLPMSIPTRPLRIYTLYHAPTLRDSVKPAVLASLAQHTSYAISLRLIRPLYSSASGNVLPIDSTSDDLINAVLDMILVEPVRFDLVTSNIATLASASEAKRVSIANFGELGRLLKRALTDLIPDSTVSISVNDLSSPTILRPRVEKNVPIAIVGQAFKFPGANNEEELWNILEQGLNTVSEISNTRFDVSSYTSNPPTNPGRVLKTLYGNFISDEDAMGFDAAFFKISPREAKSMDPQQRVLLQVSYHALENAGYVPHATRTFDPGSVGCYVGVATNDYVQNLRQDVDVHYSPGTIPAFLSGRISYALGLSGPSIVVNTACSSSLVAIHQACRAIAAGDCTAALAGGVNIISSPDMYLGLDRAHFLSPTGQCKPFDESADGYCRADGCGMFVLKRLEDAIAEDDNILGVIRGIEVNQSGLATSVTQPHPPTQTKLFETLLANAGIHPHEVSVVEAHGTGTQAGDPAELKSLRQALCSGRTMENPLYVTSIKANLGHAEAASGAAGLAKLLLMLDRQFIPPQISLRRLNSKIEPLGKDGSVISANGVPWHLSGDGGRRRIAFLNNFGAAGSNAALLIEAPTMSHRSVAREDSKAKVLVAFSADSETSLLKIREQYVARVEGSPLRDRQALVDFGYTVTARRQVGPWRVAVAAGSAEELGQQLRAAKPSKVASENGTTVFIFFSGQGGQYLGMGQSLYATSKIFRDSVNECHEMLVSWGYPGVLSVINPQGELLFDMDDEIVAFQCAIFVLEYALLQPLVGICLGEYAALVAAHVLSVDSALRLVAYRANLMVHLETAGTCKCVHLEAPFAFHTVAMDPILEDFTAYAAKFHFSPPDIPIGSNVHGRIIDAGDDSVFGFTYLVQHARHPVFFESIVDSLLRTIDVEACAPAGSILSTSLARLYQTRRDLNWRQPTHSLHLPTGSRSVKSNQTWLLRRPIPPNTHFLESWTKRPSTRDANMSEFETSLEKLATFVSGHVVFDYALCPAAVYHELAIAAATCTMDYAYDRLTLCQRKDTAQDPSHYGPSLYQFQTAAAQSDGSPPETLRTWTIYHLIFSRVVQYSSTFQAIRSLTLSTNGGEACAIIKLPEDHDSGMFVAHPVFVDTLTHLAGFVVDREVPSDQLYICSQSDSTKVLSDLLDYDMNYDFICSTIPVADGVVLADAWAVETATPNRVVAHIKRMRFSRVRPSSLKKLLSGSQTLFHTEQSSATDQSQAPVARRRLRSRTLSSSSTITIVEQPADVANDVLKLVSEVCGTTSAKITLSSKISDLGLDYFMWGQLTGELQRTFPSFSLDASQLQSSYTLSDLADLVSRSQWNEKAANSPDGIIEKADFRTVITSQAKVSFSEQSHRDESPELHETAHPRRTSGERVTFVPDVSLGTDSPLTLQVKEILGNVLDIPAGELHDEHEVVQLWLDSLASIEALHNLQVQFRRHPELSDYAQATKTIYSFDESFRVYCSVIPECEFLEKVFGFDQTLVQVQTANDGDGVPLFLVHDGSGMTSGYTRIGALGRAVWSINNPKLLSGEHWVGGIPEMAGHYINEISAALTHDGWILGGWSFGGIVAFHMACEMQRAGIKVAGVILIDSPSPFSTEPLPPVLIDAVLPTAEFSNVRHARIASLVRTQMNHSTHAVVAYEPQSAPRPYPRLVM</sequence>
<dbReference type="InterPro" id="IPR036736">
    <property type="entry name" value="ACP-like_sf"/>
</dbReference>
<dbReference type="PROSITE" id="PS52004">
    <property type="entry name" value="KS3_2"/>
    <property type="match status" value="1"/>
</dbReference>
<feature type="non-terminal residue" evidence="11">
    <location>
        <position position="1868"/>
    </location>
</feature>
<protein>
    <submittedName>
        <fullName evidence="11">Ketoacyl-synt-domain-containing protein</fullName>
    </submittedName>
</protein>
<feature type="domain" description="Carrier" evidence="8">
    <location>
        <begin position="1459"/>
        <end position="1534"/>
    </location>
</feature>
<dbReference type="InterPro" id="IPR049900">
    <property type="entry name" value="PKS_mFAS_DH"/>
</dbReference>
<keyword evidence="3" id="KW-0808">Transferase</keyword>
<dbReference type="Pfam" id="PF00550">
    <property type="entry name" value="PP-binding"/>
    <property type="match status" value="1"/>
</dbReference>
<dbReference type="SMART" id="SM00827">
    <property type="entry name" value="PKS_AT"/>
    <property type="match status" value="1"/>
</dbReference>
<dbReference type="InterPro" id="IPR001227">
    <property type="entry name" value="Ac_transferase_dom_sf"/>
</dbReference>
<dbReference type="GO" id="GO:0004315">
    <property type="term" value="F:3-oxoacyl-[acyl-carrier-protein] synthase activity"/>
    <property type="evidence" value="ECO:0007669"/>
    <property type="project" value="InterPro"/>
</dbReference>
<dbReference type="OrthoDB" id="329835at2759"/>
<dbReference type="InterPro" id="IPR029058">
    <property type="entry name" value="AB_hydrolase_fold"/>
</dbReference>
<dbReference type="InterPro" id="IPR009081">
    <property type="entry name" value="PP-bd_ACP"/>
</dbReference>
<dbReference type="InterPro" id="IPR050091">
    <property type="entry name" value="PKS_NRPS_Biosynth_Enz"/>
</dbReference>
<dbReference type="Pfam" id="PF00975">
    <property type="entry name" value="Thioesterase"/>
    <property type="match status" value="1"/>
</dbReference>
<evidence type="ECO:0000259" key="9">
    <source>
        <dbReference type="PROSITE" id="PS52004"/>
    </source>
</evidence>
<evidence type="ECO:0000259" key="8">
    <source>
        <dbReference type="PROSITE" id="PS50075"/>
    </source>
</evidence>
<keyword evidence="1" id="KW-0596">Phosphopantetheine</keyword>
<dbReference type="SUPFAM" id="SSF53901">
    <property type="entry name" value="Thiolase-like"/>
    <property type="match status" value="1"/>
</dbReference>
<dbReference type="InterPro" id="IPR001031">
    <property type="entry name" value="Thioesterase"/>
</dbReference>
<dbReference type="Pfam" id="PF00109">
    <property type="entry name" value="ketoacyl-synt"/>
    <property type="match status" value="1"/>
</dbReference>
<dbReference type="Pfam" id="PF16073">
    <property type="entry name" value="SAT"/>
    <property type="match status" value="1"/>
</dbReference>
<evidence type="ECO:0000256" key="1">
    <source>
        <dbReference type="ARBA" id="ARBA00022450"/>
    </source>
</evidence>
<evidence type="ECO:0000256" key="5">
    <source>
        <dbReference type="PROSITE-ProRule" id="PRU01363"/>
    </source>
</evidence>
<dbReference type="SUPFAM" id="SSF47336">
    <property type="entry name" value="ACP-like"/>
    <property type="match status" value="1"/>
</dbReference>
<dbReference type="PANTHER" id="PTHR43775:SF21">
    <property type="entry name" value="NON-REDUCING POLYKETIDE SYNTHASE AUSA-RELATED"/>
    <property type="match status" value="1"/>
</dbReference>
<dbReference type="Pfam" id="PF02801">
    <property type="entry name" value="Ketoacyl-synt_C"/>
    <property type="match status" value="1"/>
</dbReference>
<dbReference type="Gene3D" id="1.10.1200.10">
    <property type="entry name" value="ACP-like"/>
    <property type="match status" value="1"/>
</dbReference>
<dbReference type="Gene3D" id="3.40.50.1820">
    <property type="entry name" value="alpha/beta hydrolase"/>
    <property type="match status" value="1"/>
</dbReference>
<dbReference type="STRING" id="50990.A0A4Y7PPJ1"/>
<dbReference type="SUPFAM" id="SSF53474">
    <property type="entry name" value="alpha/beta-Hydrolases"/>
    <property type="match status" value="1"/>
</dbReference>
<dbReference type="EMBL" id="ML170231">
    <property type="protein sequence ID" value="TDL16946.1"/>
    <property type="molecule type" value="Genomic_DNA"/>
</dbReference>
<dbReference type="InterPro" id="IPR049551">
    <property type="entry name" value="PKS_DH_C"/>
</dbReference>
<dbReference type="InterPro" id="IPR032088">
    <property type="entry name" value="SAT"/>
</dbReference>
<evidence type="ECO:0000256" key="3">
    <source>
        <dbReference type="ARBA" id="ARBA00022679"/>
    </source>
</evidence>
<name>A0A4Y7PPJ1_9AGAM</name>
<dbReference type="GO" id="GO:0004312">
    <property type="term" value="F:fatty acid synthase activity"/>
    <property type="evidence" value="ECO:0007669"/>
    <property type="project" value="TreeGrafter"/>
</dbReference>
<feature type="domain" description="Ketosynthase family 3 (KS3)" evidence="9">
    <location>
        <begin position="368"/>
        <end position="799"/>
    </location>
</feature>
<dbReference type="PANTHER" id="PTHR43775">
    <property type="entry name" value="FATTY ACID SYNTHASE"/>
    <property type="match status" value="1"/>
</dbReference>
<feature type="active site" description="Proton donor; for dehydratase activity" evidence="5">
    <location>
        <position position="1323"/>
    </location>
</feature>
<evidence type="ECO:0000256" key="2">
    <source>
        <dbReference type="ARBA" id="ARBA00022553"/>
    </source>
</evidence>
<evidence type="ECO:0000256" key="6">
    <source>
        <dbReference type="SAM" id="MobiDB-lite"/>
    </source>
</evidence>
<dbReference type="VEuPathDB" id="FungiDB:BD410DRAFT_807677"/>
<evidence type="ECO:0000313" key="11">
    <source>
        <dbReference type="EMBL" id="TDL16946.1"/>
    </source>
</evidence>
<dbReference type="InterPro" id="IPR000082">
    <property type="entry name" value="SEA_dom"/>
</dbReference>
<dbReference type="InterPro" id="IPR014043">
    <property type="entry name" value="Acyl_transferase_dom"/>
</dbReference>
<feature type="domain" description="PKS/mFAS DH" evidence="10">
    <location>
        <begin position="1105"/>
        <end position="1411"/>
    </location>
</feature>
<dbReference type="PROSITE" id="PS50024">
    <property type="entry name" value="SEA"/>
    <property type="match status" value="1"/>
</dbReference>
<dbReference type="Proteomes" id="UP000294933">
    <property type="component" value="Unassembled WGS sequence"/>
</dbReference>
<evidence type="ECO:0000256" key="4">
    <source>
        <dbReference type="ARBA" id="ARBA00023026"/>
    </source>
</evidence>
<feature type="region of interest" description="N-terminal hotdog fold" evidence="5">
    <location>
        <begin position="1105"/>
        <end position="1242"/>
    </location>
</feature>
<dbReference type="Gene3D" id="3.10.129.110">
    <property type="entry name" value="Polyketide synthase dehydratase"/>
    <property type="match status" value="1"/>
</dbReference>
<dbReference type="InterPro" id="IPR014030">
    <property type="entry name" value="Ketoacyl_synth_N"/>
</dbReference>
<dbReference type="Pfam" id="PF14765">
    <property type="entry name" value="PS-DH"/>
    <property type="match status" value="1"/>
</dbReference>
<proteinExistence type="predicted"/>
<dbReference type="GO" id="GO:0044550">
    <property type="term" value="P:secondary metabolite biosynthetic process"/>
    <property type="evidence" value="ECO:0007669"/>
    <property type="project" value="TreeGrafter"/>
</dbReference>
<feature type="region of interest" description="Disordered" evidence="6">
    <location>
        <begin position="1563"/>
        <end position="1587"/>
    </location>
</feature>
<keyword evidence="4" id="KW-0843">Virulence</keyword>
<dbReference type="Gene3D" id="3.40.47.10">
    <property type="match status" value="1"/>
</dbReference>
<evidence type="ECO:0000259" key="10">
    <source>
        <dbReference type="PROSITE" id="PS52019"/>
    </source>
</evidence>
<evidence type="ECO:0000313" key="12">
    <source>
        <dbReference type="Proteomes" id="UP000294933"/>
    </source>
</evidence>
<feature type="domain" description="SEA" evidence="7">
    <location>
        <begin position="298"/>
        <end position="420"/>
    </location>
</feature>
<dbReference type="InterPro" id="IPR042104">
    <property type="entry name" value="PKS_dehydratase_sf"/>
</dbReference>
<dbReference type="Pfam" id="PF00698">
    <property type="entry name" value="Acyl_transf_1"/>
    <property type="match status" value="1"/>
</dbReference>
<dbReference type="CDD" id="cd00833">
    <property type="entry name" value="PKS"/>
    <property type="match status" value="1"/>
</dbReference>
<dbReference type="SUPFAM" id="SSF52151">
    <property type="entry name" value="FabD/lysophospholipase-like"/>
    <property type="match status" value="2"/>
</dbReference>
<dbReference type="InterPro" id="IPR016039">
    <property type="entry name" value="Thiolase-like"/>
</dbReference>
<feature type="active site" description="Proton acceptor; for dehydratase activity" evidence="5">
    <location>
        <position position="1138"/>
    </location>
</feature>
<dbReference type="PROSITE" id="PS50075">
    <property type="entry name" value="CARRIER"/>
    <property type="match status" value="1"/>
</dbReference>
<gene>
    <name evidence="11" type="ORF">BD410DRAFT_807677</name>
</gene>
<dbReference type="InterPro" id="IPR016035">
    <property type="entry name" value="Acyl_Trfase/lysoPLipase"/>
</dbReference>
<dbReference type="PROSITE" id="PS52019">
    <property type="entry name" value="PKS_MFAS_DH"/>
    <property type="match status" value="1"/>
</dbReference>
<dbReference type="GO" id="GO:0006633">
    <property type="term" value="P:fatty acid biosynthetic process"/>
    <property type="evidence" value="ECO:0007669"/>
    <property type="project" value="InterPro"/>
</dbReference>
<keyword evidence="2" id="KW-0597">Phosphoprotein</keyword>
<feature type="region of interest" description="C-terminal hotdog fold" evidence="5">
    <location>
        <begin position="1260"/>
        <end position="1411"/>
    </location>
</feature>
<dbReference type="Gene3D" id="3.40.366.10">
    <property type="entry name" value="Malonyl-Coenzyme A Acyl Carrier Protein, domain 2"/>
    <property type="match status" value="3"/>
</dbReference>
<organism evidence="11 12">
    <name type="scientific">Rickenella mellea</name>
    <dbReference type="NCBI Taxonomy" id="50990"/>
    <lineage>
        <taxon>Eukaryota</taxon>
        <taxon>Fungi</taxon>
        <taxon>Dikarya</taxon>
        <taxon>Basidiomycota</taxon>
        <taxon>Agaricomycotina</taxon>
        <taxon>Agaricomycetes</taxon>
        <taxon>Hymenochaetales</taxon>
        <taxon>Rickenellaceae</taxon>
        <taxon>Rickenella</taxon>
    </lineage>
</organism>
<dbReference type="InterPro" id="IPR014031">
    <property type="entry name" value="Ketoacyl_synth_C"/>
</dbReference>
<keyword evidence="12" id="KW-1185">Reference proteome</keyword>
<evidence type="ECO:0000259" key="7">
    <source>
        <dbReference type="PROSITE" id="PS50024"/>
    </source>
</evidence>
<reference evidence="11 12" key="1">
    <citation type="submission" date="2018-06" db="EMBL/GenBank/DDBJ databases">
        <title>A transcriptomic atlas of mushroom development highlights an independent origin of complex multicellularity.</title>
        <authorList>
            <consortium name="DOE Joint Genome Institute"/>
            <person name="Krizsan K."/>
            <person name="Almasi E."/>
            <person name="Merenyi Z."/>
            <person name="Sahu N."/>
            <person name="Viragh M."/>
            <person name="Koszo T."/>
            <person name="Mondo S."/>
            <person name="Kiss B."/>
            <person name="Balint B."/>
            <person name="Kues U."/>
            <person name="Barry K."/>
            <person name="Hegedus J.C."/>
            <person name="Henrissat B."/>
            <person name="Johnson J."/>
            <person name="Lipzen A."/>
            <person name="Ohm R."/>
            <person name="Nagy I."/>
            <person name="Pangilinan J."/>
            <person name="Yan J."/>
            <person name="Xiong Y."/>
            <person name="Grigoriev I.V."/>
            <person name="Hibbett D.S."/>
            <person name="Nagy L.G."/>
        </authorList>
    </citation>
    <scope>NUCLEOTIDE SEQUENCE [LARGE SCALE GENOMIC DNA]</scope>
    <source>
        <strain evidence="11 12">SZMC22713</strain>
    </source>
</reference>
<feature type="compositionally biased region" description="Basic and acidic residues" evidence="6">
    <location>
        <begin position="1567"/>
        <end position="1587"/>
    </location>
</feature>
<dbReference type="InterPro" id="IPR018201">
    <property type="entry name" value="Ketoacyl_synth_AS"/>
</dbReference>
<dbReference type="SMART" id="SM00825">
    <property type="entry name" value="PKS_KS"/>
    <property type="match status" value="1"/>
</dbReference>
<dbReference type="PROSITE" id="PS00606">
    <property type="entry name" value="KS3_1"/>
    <property type="match status" value="1"/>
</dbReference>